<evidence type="ECO:0008006" key="4">
    <source>
        <dbReference type="Google" id="ProtNLM"/>
    </source>
</evidence>
<evidence type="ECO:0000313" key="3">
    <source>
        <dbReference type="Proteomes" id="UP001176940"/>
    </source>
</evidence>
<dbReference type="Proteomes" id="UP001176940">
    <property type="component" value="Unassembled WGS sequence"/>
</dbReference>
<reference evidence="2" key="1">
    <citation type="submission" date="2023-07" db="EMBL/GenBank/DDBJ databases">
        <authorList>
            <person name="Stuckert A."/>
        </authorList>
    </citation>
    <scope>NUCLEOTIDE SEQUENCE</scope>
</reference>
<comment type="caution">
    <text evidence="2">The sequence shown here is derived from an EMBL/GenBank/DDBJ whole genome shotgun (WGS) entry which is preliminary data.</text>
</comment>
<name>A0ABN9LLT9_9NEOB</name>
<evidence type="ECO:0000313" key="2">
    <source>
        <dbReference type="EMBL" id="CAJ0945223.1"/>
    </source>
</evidence>
<gene>
    <name evidence="2" type="ORF">RIMI_LOCUS10780333</name>
</gene>
<accession>A0ABN9LLT9</accession>
<sequence>MTTYKVKHLQSEDDGNRRKRGTTSRHGIHRKSLTLVHADIGPSRAPSSQRFLCNPKKGTFPCLNCNQCSNVLKGDTIYHPHTGRQYNIDNFFTCNSNFVVCLIKCPCGLLYVGETTQAIKDRILKHKSTIRCKNLLLPIPHHFCSKRTQCGTATFSEHTDEGPLLTETFEHCDTTRRKSKRLSHQGKPKLFPAAPALKAAFLLPVPVKHVKG</sequence>
<keyword evidence="3" id="KW-1185">Reference proteome</keyword>
<evidence type="ECO:0000256" key="1">
    <source>
        <dbReference type="SAM" id="MobiDB-lite"/>
    </source>
</evidence>
<proteinExistence type="predicted"/>
<feature type="region of interest" description="Disordered" evidence="1">
    <location>
        <begin position="1"/>
        <end position="27"/>
    </location>
</feature>
<organism evidence="2 3">
    <name type="scientific">Ranitomeya imitator</name>
    <name type="common">mimic poison frog</name>
    <dbReference type="NCBI Taxonomy" id="111125"/>
    <lineage>
        <taxon>Eukaryota</taxon>
        <taxon>Metazoa</taxon>
        <taxon>Chordata</taxon>
        <taxon>Craniata</taxon>
        <taxon>Vertebrata</taxon>
        <taxon>Euteleostomi</taxon>
        <taxon>Amphibia</taxon>
        <taxon>Batrachia</taxon>
        <taxon>Anura</taxon>
        <taxon>Neobatrachia</taxon>
        <taxon>Hyloidea</taxon>
        <taxon>Dendrobatidae</taxon>
        <taxon>Dendrobatinae</taxon>
        <taxon>Ranitomeya</taxon>
    </lineage>
</organism>
<dbReference type="EMBL" id="CAUEEQ010023655">
    <property type="protein sequence ID" value="CAJ0945223.1"/>
    <property type="molecule type" value="Genomic_DNA"/>
</dbReference>
<protein>
    <recommendedName>
        <fullName evidence="4">GIY-YIG domain-containing protein</fullName>
    </recommendedName>
</protein>
<feature type="compositionally biased region" description="Basic residues" evidence="1">
    <location>
        <begin position="17"/>
        <end position="27"/>
    </location>
</feature>